<accession>A0A813JCK7</accession>
<dbReference type="EMBL" id="CAJNNW010025244">
    <property type="protein sequence ID" value="CAE8676438.1"/>
    <property type="molecule type" value="Genomic_DNA"/>
</dbReference>
<feature type="region of interest" description="Disordered" evidence="1">
    <location>
        <begin position="118"/>
        <end position="140"/>
    </location>
</feature>
<dbReference type="AlphaFoldDB" id="A0A813JCK7"/>
<evidence type="ECO:0000256" key="1">
    <source>
        <dbReference type="SAM" id="MobiDB-lite"/>
    </source>
</evidence>
<evidence type="ECO:0000313" key="3">
    <source>
        <dbReference type="Proteomes" id="UP000626109"/>
    </source>
</evidence>
<comment type="caution">
    <text evidence="2">The sequence shown here is derived from an EMBL/GenBank/DDBJ whole genome shotgun (WGS) entry which is preliminary data.</text>
</comment>
<organism evidence="2 3">
    <name type="scientific">Polarella glacialis</name>
    <name type="common">Dinoflagellate</name>
    <dbReference type="NCBI Taxonomy" id="89957"/>
    <lineage>
        <taxon>Eukaryota</taxon>
        <taxon>Sar</taxon>
        <taxon>Alveolata</taxon>
        <taxon>Dinophyceae</taxon>
        <taxon>Suessiales</taxon>
        <taxon>Suessiaceae</taxon>
        <taxon>Polarella</taxon>
    </lineage>
</organism>
<evidence type="ECO:0000313" key="2">
    <source>
        <dbReference type="EMBL" id="CAE8676438.1"/>
    </source>
</evidence>
<proteinExistence type="predicted"/>
<reference evidence="2" key="1">
    <citation type="submission" date="2021-02" db="EMBL/GenBank/DDBJ databases">
        <authorList>
            <person name="Dougan E. K."/>
            <person name="Rhodes N."/>
            <person name="Thang M."/>
            <person name="Chan C."/>
        </authorList>
    </citation>
    <scope>NUCLEOTIDE SEQUENCE</scope>
</reference>
<protein>
    <submittedName>
        <fullName evidence="2">Uncharacterized protein</fullName>
    </submittedName>
</protein>
<sequence>MISSVNSAARLAKERGANARGPEWLLGVNLRARDVPLARFDSVSAVLCSRNSQRYCAEQLSAKKVACVALVAGPMFEKAKSKGCDCGPAVEKAKQAVEKAKQAVAPYASKAGAALGMAPKPSPNGGWNVVEGSSTTHTTA</sequence>
<dbReference type="Proteomes" id="UP000626109">
    <property type="component" value="Unassembled WGS sequence"/>
</dbReference>
<feature type="compositionally biased region" description="Polar residues" evidence="1">
    <location>
        <begin position="131"/>
        <end position="140"/>
    </location>
</feature>
<name>A0A813JCK7_POLGL</name>
<gene>
    <name evidence="2" type="ORF">PGLA2088_LOCUS19880</name>
</gene>